<dbReference type="OrthoDB" id="4062651at2759"/>
<comment type="caution">
    <text evidence="1">The sequence shown here is derived from an EMBL/GenBank/DDBJ whole genome shotgun (WGS) entry which is preliminary data.</text>
</comment>
<accession>A0A9Q0FFF1</accession>
<dbReference type="AlphaFoldDB" id="A0A9Q0FFF1"/>
<evidence type="ECO:0000313" key="1">
    <source>
        <dbReference type="EMBL" id="KAJ4830493.1"/>
    </source>
</evidence>
<dbReference type="Proteomes" id="UP001141552">
    <property type="component" value="Unassembled WGS sequence"/>
</dbReference>
<organism evidence="1 2">
    <name type="scientific">Turnera subulata</name>
    <dbReference type="NCBI Taxonomy" id="218843"/>
    <lineage>
        <taxon>Eukaryota</taxon>
        <taxon>Viridiplantae</taxon>
        <taxon>Streptophyta</taxon>
        <taxon>Embryophyta</taxon>
        <taxon>Tracheophyta</taxon>
        <taxon>Spermatophyta</taxon>
        <taxon>Magnoliopsida</taxon>
        <taxon>eudicotyledons</taxon>
        <taxon>Gunneridae</taxon>
        <taxon>Pentapetalae</taxon>
        <taxon>rosids</taxon>
        <taxon>fabids</taxon>
        <taxon>Malpighiales</taxon>
        <taxon>Passifloraceae</taxon>
        <taxon>Turnera</taxon>
    </lineage>
</organism>
<evidence type="ECO:0000313" key="2">
    <source>
        <dbReference type="Proteomes" id="UP001141552"/>
    </source>
</evidence>
<proteinExistence type="predicted"/>
<gene>
    <name evidence="1" type="ORF">Tsubulata_012815</name>
</gene>
<reference evidence="1" key="2">
    <citation type="journal article" date="2023" name="Plants (Basel)">
        <title>Annotation of the Turnera subulata (Passifloraceae) Draft Genome Reveals the S-Locus Evolved after the Divergence of Turneroideae from Passifloroideae in a Stepwise Manner.</title>
        <authorList>
            <person name="Henning P.M."/>
            <person name="Roalson E.H."/>
            <person name="Mir W."/>
            <person name="McCubbin A.G."/>
            <person name="Shore J.S."/>
        </authorList>
    </citation>
    <scope>NUCLEOTIDE SEQUENCE</scope>
    <source>
        <strain evidence="1">F60SS</strain>
    </source>
</reference>
<protein>
    <recommendedName>
        <fullName evidence="3">Wall-associated receptor kinase galacturonan-binding domain-containing protein</fullName>
    </recommendedName>
</protein>
<keyword evidence="2" id="KW-1185">Reference proteome</keyword>
<evidence type="ECO:0008006" key="3">
    <source>
        <dbReference type="Google" id="ProtNLM"/>
    </source>
</evidence>
<reference evidence="1" key="1">
    <citation type="submission" date="2022-02" db="EMBL/GenBank/DDBJ databases">
        <authorList>
            <person name="Henning P.M."/>
            <person name="McCubbin A.G."/>
            <person name="Shore J.S."/>
        </authorList>
    </citation>
    <scope>NUCLEOTIDE SEQUENCE</scope>
    <source>
        <strain evidence="1">F60SS</strain>
        <tissue evidence="1">Leaves</tissue>
    </source>
</reference>
<sequence length="202" mass="21214">MQNIPQAAKAGLLDYGNQTCGSLSIPRPFGLAPGRYKDERFKIECNKSSSPPTAFIPSIKAEVLEFSPDMASVTVKGPIKSSANCTAGKRSRSSSSSSTLVNLTGSPFMFSTENRFTAVGCNTLGSITEDATLATGCKSTCSKERGDIWEAGDLRGSNIFFGSSCEAQNCCTASVQPGLQESAGYGIRSAEAGVGIKFQRGH</sequence>
<name>A0A9Q0FFF1_9ROSI</name>
<dbReference type="EMBL" id="JAKUCV010005628">
    <property type="protein sequence ID" value="KAJ4830493.1"/>
    <property type="molecule type" value="Genomic_DNA"/>
</dbReference>
<dbReference type="PANTHER" id="PTHR33491">
    <property type="entry name" value="OSJNBA0016N04.9 PROTEIN"/>
    <property type="match status" value="1"/>
</dbReference>